<dbReference type="SUPFAM" id="SSF53474">
    <property type="entry name" value="alpha/beta-Hydrolases"/>
    <property type="match status" value="1"/>
</dbReference>
<feature type="transmembrane region" description="Helical" evidence="4">
    <location>
        <begin position="585"/>
        <end position="603"/>
    </location>
</feature>
<name>A0A9W9KRH6_9EURO</name>
<evidence type="ECO:0000256" key="3">
    <source>
        <dbReference type="RuleBase" id="RU361235"/>
    </source>
</evidence>
<dbReference type="InterPro" id="IPR029058">
    <property type="entry name" value="AB_hydrolase_fold"/>
</dbReference>
<reference evidence="6" key="1">
    <citation type="submission" date="2022-11" db="EMBL/GenBank/DDBJ databases">
        <authorList>
            <person name="Petersen C."/>
        </authorList>
    </citation>
    <scope>NUCLEOTIDE SEQUENCE</scope>
    <source>
        <strain evidence="6">IBT 30069</strain>
    </source>
</reference>
<dbReference type="PANTHER" id="PTHR11559">
    <property type="entry name" value="CARBOXYLESTERASE"/>
    <property type="match status" value="1"/>
</dbReference>
<keyword evidence="4" id="KW-1133">Transmembrane helix</keyword>
<keyword evidence="4" id="KW-0812">Transmembrane</keyword>
<reference evidence="6" key="2">
    <citation type="journal article" date="2023" name="IMA Fungus">
        <title>Comparative genomic study of the Penicillium genus elucidates a diverse pangenome and 15 lateral gene transfer events.</title>
        <authorList>
            <person name="Petersen C."/>
            <person name="Sorensen T."/>
            <person name="Nielsen M.R."/>
            <person name="Sondergaard T.E."/>
            <person name="Sorensen J.L."/>
            <person name="Fitzpatrick D.A."/>
            <person name="Frisvad J.C."/>
            <person name="Nielsen K.L."/>
        </authorList>
    </citation>
    <scope>NUCLEOTIDE SEQUENCE</scope>
    <source>
        <strain evidence="6">IBT 30069</strain>
    </source>
</reference>
<keyword evidence="4" id="KW-0472">Membrane</keyword>
<dbReference type="GO" id="GO:0017000">
    <property type="term" value="P:antibiotic biosynthetic process"/>
    <property type="evidence" value="ECO:0007669"/>
    <property type="project" value="UniProtKB-ARBA"/>
</dbReference>
<dbReference type="EC" id="3.1.1.-" evidence="3"/>
<keyword evidence="7" id="KW-1185">Reference proteome</keyword>
<evidence type="ECO:0000256" key="1">
    <source>
        <dbReference type="ARBA" id="ARBA00005964"/>
    </source>
</evidence>
<comment type="caution">
    <text evidence="6">The sequence shown here is derived from an EMBL/GenBank/DDBJ whole genome shotgun (WGS) entry which is preliminary data.</text>
</comment>
<dbReference type="EMBL" id="JAPQKH010000001">
    <property type="protein sequence ID" value="KAJ5115668.1"/>
    <property type="molecule type" value="Genomic_DNA"/>
</dbReference>
<keyword evidence="3" id="KW-0732">Signal</keyword>
<gene>
    <name evidence="6" type="ORF">N7456_000016</name>
</gene>
<dbReference type="Pfam" id="PF00135">
    <property type="entry name" value="COesterase"/>
    <property type="match status" value="1"/>
</dbReference>
<feature type="chain" id="PRO_5041017910" description="Carboxylic ester hydrolase" evidence="3">
    <location>
        <begin position="19"/>
        <end position="605"/>
    </location>
</feature>
<comment type="similarity">
    <text evidence="1 3">Belongs to the type-B carboxylesterase/lipase family.</text>
</comment>
<evidence type="ECO:0000259" key="5">
    <source>
        <dbReference type="Pfam" id="PF00135"/>
    </source>
</evidence>
<evidence type="ECO:0000313" key="6">
    <source>
        <dbReference type="EMBL" id="KAJ5115668.1"/>
    </source>
</evidence>
<keyword evidence="2 3" id="KW-0378">Hydrolase</keyword>
<dbReference type="PROSITE" id="PS00941">
    <property type="entry name" value="CARBOXYLESTERASE_B_2"/>
    <property type="match status" value="1"/>
</dbReference>
<sequence length="605" mass="64443">MKLLLSSTLLALGAAVTASPTVTVDAGTIQGGKCGDGQDAVFYKGVPFAQPPVGELRFQAPKSYSGKYPNGVLDATTHAANCIQFGTSTVPPGAKSEDCLYLDIWTPSNATADSKLPVKVWVFGGSDIEGGIDYPLYDGCNIVDDGSILVSVNYRLGPLGFMALKSAGIQGNQGIQDIVLGLEWVQKQISAFGGDPEKVVLFGQSAGATDVYTVATLPQAPSLMNSVIVESVALPSLIEYSQLQKTSASFARQLHCGVSNTSCLLSKNTTELQNANNADGYLNEGLGSVNTIGVSSGKSHKFYPSVDGTIISENPVTRGVQVPAIFGYNQKEGLLNTLTWFDNVDHYAPLNESDYTTFLQGNFGSAARRLIEKYYPYSLFKAEYGSTELAVLGAISTIITDSTYKCGGYQIAEHAARKNVSAWIYEFTHNSTCSWLNTIPQDTVTDFYACHTAEIPYVFGNLHFNFTNQNETCTATEAEHNLSNQMRSLWTSMAENGNPSTDEIHWPEFELVANGTGIPGLRFGNSSEPASLDFSVCKMWGQVNTLVTAANATTGMSPSATHSASSVASTASQFSGAGTISSPTGAFGVWGIFLAIASAFTYMSM</sequence>
<organism evidence="6 7">
    <name type="scientific">Penicillium angulare</name>
    <dbReference type="NCBI Taxonomy" id="116970"/>
    <lineage>
        <taxon>Eukaryota</taxon>
        <taxon>Fungi</taxon>
        <taxon>Dikarya</taxon>
        <taxon>Ascomycota</taxon>
        <taxon>Pezizomycotina</taxon>
        <taxon>Eurotiomycetes</taxon>
        <taxon>Eurotiomycetidae</taxon>
        <taxon>Eurotiales</taxon>
        <taxon>Aspergillaceae</taxon>
        <taxon>Penicillium</taxon>
    </lineage>
</organism>
<feature type="domain" description="Carboxylesterase type B" evidence="5">
    <location>
        <begin position="19"/>
        <end position="509"/>
    </location>
</feature>
<protein>
    <recommendedName>
        <fullName evidence="3">Carboxylic ester hydrolase</fullName>
        <ecNumber evidence="3">3.1.1.-</ecNumber>
    </recommendedName>
</protein>
<dbReference type="InterPro" id="IPR019819">
    <property type="entry name" value="Carboxylesterase_B_CS"/>
</dbReference>
<evidence type="ECO:0000256" key="4">
    <source>
        <dbReference type="SAM" id="Phobius"/>
    </source>
</evidence>
<dbReference type="InterPro" id="IPR019826">
    <property type="entry name" value="Carboxylesterase_B_AS"/>
</dbReference>
<evidence type="ECO:0000313" key="7">
    <source>
        <dbReference type="Proteomes" id="UP001149165"/>
    </source>
</evidence>
<dbReference type="GO" id="GO:0072330">
    <property type="term" value="P:monocarboxylic acid biosynthetic process"/>
    <property type="evidence" value="ECO:0007669"/>
    <property type="project" value="UniProtKB-ARBA"/>
</dbReference>
<evidence type="ECO:0000256" key="2">
    <source>
        <dbReference type="ARBA" id="ARBA00022801"/>
    </source>
</evidence>
<dbReference type="PROSITE" id="PS00122">
    <property type="entry name" value="CARBOXYLESTERASE_B_1"/>
    <property type="match status" value="1"/>
</dbReference>
<proteinExistence type="inferred from homology"/>
<dbReference type="AlphaFoldDB" id="A0A9W9KRH6"/>
<dbReference type="InterPro" id="IPR050309">
    <property type="entry name" value="Type-B_Carboxylest/Lipase"/>
</dbReference>
<dbReference type="Proteomes" id="UP001149165">
    <property type="component" value="Unassembled WGS sequence"/>
</dbReference>
<dbReference type="InterPro" id="IPR002018">
    <property type="entry name" value="CarbesteraseB"/>
</dbReference>
<dbReference type="Gene3D" id="3.40.50.1820">
    <property type="entry name" value="alpha/beta hydrolase"/>
    <property type="match status" value="1"/>
</dbReference>
<feature type="signal peptide" evidence="3">
    <location>
        <begin position="1"/>
        <end position="18"/>
    </location>
</feature>
<accession>A0A9W9KRH6</accession>
<dbReference type="OrthoDB" id="408631at2759"/>
<dbReference type="GO" id="GO:0016787">
    <property type="term" value="F:hydrolase activity"/>
    <property type="evidence" value="ECO:0007669"/>
    <property type="project" value="UniProtKB-KW"/>
</dbReference>